<gene>
    <name evidence="6" type="ORF">SAMN05660649_04175</name>
</gene>
<evidence type="ECO:0000256" key="4">
    <source>
        <dbReference type="ARBA" id="ARBA00023136"/>
    </source>
</evidence>
<keyword evidence="4 5" id="KW-0472">Membrane</keyword>
<dbReference type="RefSeq" id="WP_092473993.1">
    <property type="nucleotide sequence ID" value="NZ_FOOX01000019.1"/>
</dbReference>
<keyword evidence="2 5" id="KW-0812">Transmembrane</keyword>
<dbReference type="InterPro" id="IPR019109">
    <property type="entry name" value="MamF_MmsF"/>
</dbReference>
<evidence type="ECO:0000256" key="5">
    <source>
        <dbReference type="SAM" id="Phobius"/>
    </source>
</evidence>
<accession>A0A1I2XXT9</accession>
<name>A0A1I2XXT9_9FIRM</name>
<evidence type="ECO:0000256" key="2">
    <source>
        <dbReference type="ARBA" id="ARBA00022692"/>
    </source>
</evidence>
<evidence type="ECO:0000313" key="7">
    <source>
        <dbReference type="Proteomes" id="UP000199337"/>
    </source>
</evidence>
<evidence type="ECO:0000313" key="6">
    <source>
        <dbReference type="EMBL" id="SFH18162.1"/>
    </source>
</evidence>
<dbReference type="STRING" id="341036.SAMN05660649_04175"/>
<evidence type="ECO:0008006" key="8">
    <source>
        <dbReference type="Google" id="ProtNLM"/>
    </source>
</evidence>
<dbReference type="Pfam" id="PF09685">
    <property type="entry name" value="MamF_MmsF"/>
    <property type="match status" value="1"/>
</dbReference>
<reference evidence="7" key="1">
    <citation type="submission" date="2016-10" db="EMBL/GenBank/DDBJ databases">
        <authorList>
            <person name="Varghese N."/>
            <person name="Submissions S."/>
        </authorList>
    </citation>
    <scope>NUCLEOTIDE SEQUENCE [LARGE SCALE GENOMIC DNA]</scope>
    <source>
        <strain evidence="7">DSM 17038</strain>
    </source>
</reference>
<sequence>MVSSESKLLSALCHGSLFIGMPIIIPLVIYLFRKEDEYVNHHAREALAMHIISIILGLVVGISCLLLIGLLLVIPLAILGIIYAIFAVVAIVKSLSGEYYYYPITTKYAKSWFQ</sequence>
<evidence type="ECO:0000256" key="1">
    <source>
        <dbReference type="ARBA" id="ARBA00004141"/>
    </source>
</evidence>
<proteinExistence type="predicted"/>
<comment type="subcellular location">
    <subcellularLocation>
        <location evidence="1">Membrane</location>
        <topology evidence="1">Multi-pass membrane protein</topology>
    </subcellularLocation>
</comment>
<dbReference type="AlphaFoldDB" id="A0A1I2XXT9"/>
<organism evidence="6 7">
    <name type="scientific">Desulfotruncus arcticus DSM 17038</name>
    <dbReference type="NCBI Taxonomy" id="1121424"/>
    <lineage>
        <taxon>Bacteria</taxon>
        <taxon>Bacillati</taxon>
        <taxon>Bacillota</taxon>
        <taxon>Clostridia</taxon>
        <taxon>Eubacteriales</taxon>
        <taxon>Desulfallaceae</taxon>
        <taxon>Desulfotruncus</taxon>
    </lineage>
</organism>
<dbReference type="Proteomes" id="UP000199337">
    <property type="component" value="Unassembled WGS sequence"/>
</dbReference>
<keyword evidence="7" id="KW-1185">Reference proteome</keyword>
<protein>
    <recommendedName>
        <fullName evidence="8">DUF4870 domain-containing protein</fullName>
    </recommendedName>
</protein>
<dbReference type="OrthoDB" id="9808930at2"/>
<feature type="transmembrane region" description="Helical" evidence="5">
    <location>
        <begin position="47"/>
        <end position="74"/>
    </location>
</feature>
<keyword evidence="3 5" id="KW-1133">Transmembrane helix</keyword>
<feature type="transmembrane region" description="Helical" evidence="5">
    <location>
        <begin position="12"/>
        <end position="32"/>
    </location>
</feature>
<evidence type="ECO:0000256" key="3">
    <source>
        <dbReference type="ARBA" id="ARBA00022989"/>
    </source>
</evidence>
<feature type="transmembrane region" description="Helical" evidence="5">
    <location>
        <begin position="81"/>
        <end position="102"/>
    </location>
</feature>
<dbReference type="EMBL" id="FOOX01000019">
    <property type="protein sequence ID" value="SFH18162.1"/>
    <property type="molecule type" value="Genomic_DNA"/>
</dbReference>